<feature type="domain" description="UvrD-like helicase ATP-binding" evidence="14">
    <location>
        <begin position="10"/>
        <end position="289"/>
    </location>
</feature>
<evidence type="ECO:0000256" key="3">
    <source>
        <dbReference type="ARBA" id="ARBA00022763"/>
    </source>
</evidence>
<keyword evidence="3" id="KW-0227">DNA damage</keyword>
<dbReference type="GO" id="GO:0005524">
    <property type="term" value="F:ATP binding"/>
    <property type="evidence" value="ECO:0007669"/>
    <property type="project" value="UniProtKB-UniRule"/>
</dbReference>
<dbReference type="GO" id="GO:0033202">
    <property type="term" value="C:DNA helicase complex"/>
    <property type="evidence" value="ECO:0007669"/>
    <property type="project" value="TreeGrafter"/>
</dbReference>
<reference evidence="16" key="1">
    <citation type="submission" date="2020-10" db="EMBL/GenBank/DDBJ databases">
        <authorList>
            <person name="Delgado J.A."/>
            <person name="Gonzalez J.M."/>
        </authorList>
    </citation>
    <scope>NUCLEOTIDE SEQUENCE</scope>
    <source>
        <strain evidence="16">23.6</strain>
    </source>
</reference>
<dbReference type="GO" id="GO:0016787">
    <property type="term" value="F:hydrolase activity"/>
    <property type="evidence" value="ECO:0007669"/>
    <property type="project" value="UniProtKB-UniRule"/>
</dbReference>
<comment type="catalytic activity">
    <reaction evidence="10">
        <text>Couples ATP hydrolysis with the unwinding of duplex DNA by translocating in the 3'-5' direction.</text>
        <dbReference type="EC" id="5.6.2.4"/>
    </reaction>
</comment>
<dbReference type="CDD" id="cd17932">
    <property type="entry name" value="DEXQc_UvrD"/>
    <property type="match status" value="1"/>
</dbReference>
<dbReference type="Gene3D" id="1.10.10.160">
    <property type="match status" value="1"/>
</dbReference>
<evidence type="ECO:0000256" key="5">
    <source>
        <dbReference type="ARBA" id="ARBA00022806"/>
    </source>
</evidence>
<feature type="domain" description="UvrD-like helicase C-terminal" evidence="15">
    <location>
        <begin position="290"/>
        <end position="568"/>
    </location>
</feature>
<dbReference type="FunFam" id="3.40.50.300:FF:001201">
    <property type="entry name" value="ATP-dependent DNA helicase UvrD2"/>
    <property type="match status" value="1"/>
</dbReference>
<dbReference type="PANTHER" id="PTHR11070:SF2">
    <property type="entry name" value="ATP-DEPENDENT DNA HELICASE SRS2"/>
    <property type="match status" value="1"/>
</dbReference>
<evidence type="ECO:0000313" key="17">
    <source>
        <dbReference type="Proteomes" id="UP001058458"/>
    </source>
</evidence>
<keyword evidence="7 13" id="KW-0238">DNA-binding</keyword>
<evidence type="ECO:0000259" key="14">
    <source>
        <dbReference type="PROSITE" id="PS51198"/>
    </source>
</evidence>
<dbReference type="GO" id="GO:0009314">
    <property type="term" value="P:response to radiation"/>
    <property type="evidence" value="ECO:0007669"/>
    <property type="project" value="UniProtKB-ARBA"/>
</dbReference>
<evidence type="ECO:0000256" key="11">
    <source>
        <dbReference type="ARBA" id="ARBA00048988"/>
    </source>
</evidence>
<dbReference type="GO" id="GO:0003677">
    <property type="term" value="F:DNA binding"/>
    <property type="evidence" value="ECO:0007669"/>
    <property type="project" value="UniProtKB-KW"/>
</dbReference>
<dbReference type="RefSeq" id="WP_125010649.1">
    <property type="nucleotide sequence ID" value="NZ_BHZK01000001.1"/>
</dbReference>
<dbReference type="AlphaFoldDB" id="A0AB38R1N5"/>
<dbReference type="GO" id="GO:0043138">
    <property type="term" value="F:3'-5' DNA helicase activity"/>
    <property type="evidence" value="ECO:0007669"/>
    <property type="project" value="UniProtKB-EC"/>
</dbReference>
<evidence type="ECO:0000256" key="2">
    <source>
        <dbReference type="ARBA" id="ARBA00022741"/>
    </source>
</evidence>
<evidence type="ECO:0000256" key="9">
    <source>
        <dbReference type="ARBA" id="ARBA00023235"/>
    </source>
</evidence>
<dbReference type="PROSITE" id="PS51198">
    <property type="entry name" value="UVRD_HELICASE_ATP_BIND"/>
    <property type="match status" value="1"/>
</dbReference>
<name>A0AB38R1N5_PARTM</name>
<dbReference type="PANTHER" id="PTHR11070">
    <property type="entry name" value="UVRD / RECB / PCRA DNA HELICASE FAMILY MEMBER"/>
    <property type="match status" value="1"/>
</dbReference>
<keyword evidence="6 12" id="KW-0067">ATP-binding</keyword>
<sequence>MNFLSEKLLANLNEQQQAAVKTTEGPLLIMAGAGSGKTRVLTHRIAYLLAEKQVAPWNILAITFTNKAAREMKERVQALLGGAAEEIWISTFHSMCVRILRRDIDRIGIDRNFSILDTTDQLSVLKNILKEKNIDPKKFDPRSILGTISSAKNELLSPEKFAKKAGNYYEKIVSDVYEEYQKRLLRNHALDFDDLIMTTIQLFERVPEVLEHYQYKFQYIHIDEYQDTNRAQYMLVKMLASRFQNICVVGDADQSIYRWRGADIQNILSFEKDYPNAKVILLEQNYRSTKRILQAANEVIENNVNRKPKKLWTENPEGQKIVYYEAMNEADEAQFVAGKIKEYVESGKRRYSDFAVLYRTNAQSRVMEEVLLKSNIPYQIVGGLKFYDRKEIKDILAYLRVIANPNDDISLLRIINVPKRGIGASTLDKIVNYASENELSVFEALGELEHIGLSARIAASLLEFRRMLEQWGQLQEYVSVTELVEEVLDKSGYREMLKAENTLEAQSRLENIDEFLSVTKHFENVSEDKSLIAFLTDLALISDIDQLNDADGEDGDAVVLMTLHSAKGLEFPVVFLIGMEEGIFPHSRSLEDEDEMEEERRLAYVGITRAEEELFLTSAQMRTLFGYTNMNAVSRFIHEIPEELVERVNKRTAWAPAGKQTVFRKMAVASSTDGETVPWKVGDKVEHKKWGIGTVVSVRGEGEDKELDIAFPSPVGIKRLLAKFAPITKV</sequence>
<dbReference type="SUPFAM" id="SSF52540">
    <property type="entry name" value="P-loop containing nucleoside triphosphate hydrolases"/>
    <property type="match status" value="1"/>
</dbReference>
<dbReference type="InterPro" id="IPR027417">
    <property type="entry name" value="P-loop_NTPase"/>
</dbReference>
<comment type="similarity">
    <text evidence="1 13">Belongs to the helicase family. UvrD subfamily.</text>
</comment>
<feature type="binding site" evidence="12">
    <location>
        <begin position="31"/>
        <end position="38"/>
    </location>
    <ligand>
        <name>ATP</name>
        <dbReference type="ChEBI" id="CHEBI:30616"/>
    </ligand>
</feature>
<keyword evidence="2 12" id="KW-0547">Nucleotide-binding</keyword>
<dbReference type="EC" id="5.6.2.4" evidence="13"/>
<dbReference type="InterPro" id="IPR005751">
    <property type="entry name" value="ATP-dep_DNA_helicase_PcrA"/>
</dbReference>
<dbReference type="GO" id="GO:0006260">
    <property type="term" value="P:DNA replication"/>
    <property type="evidence" value="ECO:0007669"/>
    <property type="project" value="InterPro"/>
</dbReference>
<dbReference type="FunFam" id="1.10.486.10:FF:000003">
    <property type="entry name" value="ATP-dependent DNA helicase"/>
    <property type="match status" value="1"/>
</dbReference>
<evidence type="ECO:0000259" key="15">
    <source>
        <dbReference type="PROSITE" id="PS51217"/>
    </source>
</evidence>
<dbReference type="CDD" id="cd18807">
    <property type="entry name" value="SF1_C_UvrD"/>
    <property type="match status" value="1"/>
</dbReference>
<proteinExistence type="inferred from homology"/>
<evidence type="ECO:0000256" key="6">
    <source>
        <dbReference type="ARBA" id="ARBA00022840"/>
    </source>
</evidence>
<gene>
    <name evidence="16" type="primary">pcrA</name>
    <name evidence="16" type="ORF">IMI45_01625</name>
</gene>
<dbReference type="Gene3D" id="3.40.50.300">
    <property type="entry name" value="P-loop containing nucleotide triphosphate hydrolases"/>
    <property type="match status" value="2"/>
</dbReference>
<dbReference type="Pfam" id="PF21196">
    <property type="entry name" value="PcrA_UvrD_tudor"/>
    <property type="match status" value="1"/>
</dbReference>
<dbReference type="InterPro" id="IPR014017">
    <property type="entry name" value="DNA_helicase_UvrD-like_C"/>
</dbReference>
<evidence type="ECO:0000256" key="7">
    <source>
        <dbReference type="ARBA" id="ARBA00023125"/>
    </source>
</evidence>
<dbReference type="EMBL" id="CP063414">
    <property type="protein sequence ID" value="UOE76637.1"/>
    <property type="molecule type" value="Genomic_DNA"/>
</dbReference>
<evidence type="ECO:0000256" key="8">
    <source>
        <dbReference type="ARBA" id="ARBA00023204"/>
    </source>
</evidence>
<keyword evidence="5 12" id="KW-0347">Helicase</keyword>
<dbReference type="Pfam" id="PF00580">
    <property type="entry name" value="UvrD-helicase"/>
    <property type="match status" value="1"/>
</dbReference>
<evidence type="ECO:0000256" key="12">
    <source>
        <dbReference type="PROSITE-ProRule" id="PRU00560"/>
    </source>
</evidence>
<dbReference type="InterPro" id="IPR013986">
    <property type="entry name" value="DExx_box_DNA_helicase_dom_sf"/>
</dbReference>
<dbReference type="FunFam" id="1.10.10.160:FF:000001">
    <property type="entry name" value="ATP-dependent DNA helicase"/>
    <property type="match status" value="1"/>
</dbReference>
<dbReference type="PROSITE" id="PS51217">
    <property type="entry name" value="UVRD_HELICASE_CTER"/>
    <property type="match status" value="1"/>
</dbReference>
<dbReference type="Pfam" id="PF13361">
    <property type="entry name" value="UvrD_C"/>
    <property type="match status" value="1"/>
</dbReference>
<dbReference type="Proteomes" id="UP001058458">
    <property type="component" value="Chromosome"/>
</dbReference>
<evidence type="ECO:0000256" key="4">
    <source>
        <dbReference type="ARBA" id="ARBA00022801"/>
    </source>
</evidence>
<accession>A0AB38R1N5</accession>
<dbReference type="InterPro" id="IPR014016">
    <property type="entry name" value="UvrD-like_ATP-bd"/>
</dbReference>
<evidence type="ECO:0000256" key="10">
    <source>
        <dbReference type="ARBA" id="ARBA00034617"/>
    </source>
</evidence>
<keyword evidence="4 12" id="KW-0378">Hydrolase</keyword>
<dbReference type="InterPro" id="IPR000212">
    <property type="entry name" value="DNA_helicase_UvrD/REP"/>
</dbReference>
<keyword evidence="9" id="KW-0413">Isomerase</keyword>
<organism evidence="16 17">
    <name type="scientific">Parageobacillus thermoglucosidasius</name>
    <name type="common">Geobacillus thermoglucosidasius</name>
    <dbReference type="NCBI Taxonomy" id="1426"/>
    <lineage>
        <taxon>Bacteria</taxon>
        <taxon>Bacillati</taxon>
        <taxon>Bacillota</taxon>
        <taxon>Bacilli</taxon>
        <taxon>Bacillales</taxon>
        <taxon>Anoxybacillaceae</taxon>
        <taxon>Parageobacillus</taxon>
    </lineage>
</organism>
<dbReference type="GO" id="GO:0000725">
    <property type="term" value="P:recombinational repair"/>
    <property type="evidence" value="ECO:0007669"/>
    <property type="project" value="TreeGrafter"/>
</dbReference>
<evidence type="ECO:0000313" key="16">
    <source>
        <dbReference type="EMBL" id="UOE76637.1"/>
    </source>
</evidence>
<dbReference type="NCBIfam" id="TIGR01073">
    <property type="entry name" value="pcrA"/>
    <property type="match status" value="1"/>
</dbReference>
<evidence type="ECO:0000256" key="13">
    <source>
        <dbReference type="RuleBase" id="RU364053"/>
    </source>
</evidence>
<dbReference type="GO" id="GO:0005829">
    <property type="term" value="C:cytosol"/>
    <property type="evidence" value="ECO:0007669"/>
    <property type="project" value="TreeGrafter"/>
</dbReference>
<dbReference type="Gene3D" id="1.10.486.10">
    <property type="entry name" value="PCRA, domain 4"/>
    <property type="match status" value="1"/>
</dbReference>
<evidence type="ECO:0000256" key="1">
    <source>
        <dbReference type="ARBA" id="ARBA00009922"/>
    </source>
</evidence>
<keyword evidence="8" id="KW-0234">DNA repair</keyword>
<comment type="catalytic activity">
    <reaction evidence="11 13">
        <text>ATP + H2O = ADP + phosphate + H(+)</text>
        <dbReference type="Rhea" id="RHEA:13065"/>
        <dbReference type="ChEBI" id="CHEBI:15377"/>
        <dbReference type="ChEBI" id="CHEBI:15378"/>
        <dbReference type="ChEBI" id="CHEBI:30616"/>
        <dbReference type="ChEBI" id="CHEBI:43474"/>
        <dbReference type="ChEBI" id="CHEBI:456216"/>
        <dbReference type="EC" id="5.6.2.4"/>
    </reaction>
</comment>
<protein>
    <recommendedName>
        <fullName evidence="13">ATP-dependent DNA helicase</fullName>
        <ecNumber evidence="13">5.6.2.4</ecNumber>
    </recommendedName>
</protein>